<evidence type="ECO:0000256" key="7">
    <source>
        <dbReference type="PIRSR" id="PIRSR602401-1"/>
    </source>
</evidence>
<dbReference type="GO" id="GO:0004508">
    <property type="term" value="F:steroid 17-alpha-monooxygenase activity"/>
    <property type="evidence" value="ECO:0007669"/>
    <property type="project" value="TreeGrafter"/>
</dbReference>
<comment type="similarity">
    <text evidence="1 8">Belongs to the cytochrome P450 family.</text>
</comment>
<evidence type="ECO:0000256" key="2">
    <source>
        <dbReference type="ARBA" id="ARBA00022617"/>
    </source>
</evidence>
<organism evidence="9 10">
    <name type="scientific">Lottia gigantea</name>
    <name type="common">Giant owl limpet</name>
    <dbReference type="NCBI Taxonomy" id="225164"/>
    <lineage>
        <taxon>Eukaryota</taxon>
        <taxon>Metazoa</taxon>
        <taxon>Spiralia</taxon>
        <taxon>Lophotrochozoa</taxon>
        <taxon>Mollusca</taxon>
        <taxon>Gastropoda</taxon>
        <taxon>Patellogastropoda</taxon>
        <taxon>Lottioidea</taxon>
        <taxon>Lottiidae</taxon>
        <taxon>Lottia</taxon>
    </lineage>
</organism>
<dbReference type="SUPFAM" id="SSF48264">
    <property type="entry name" value="Cytochrome P450"/>
    <property type="match status" value="1"/>
</dbReference>
<evidence type="ECO:0000313" key="9">
    <source>
        <dbReference type="EMBL" id="ESO88311.1"/>
    </source>
</evidence>
<keyword evidence="10" id="KW-1185">Reference proteome</keyword>
<keyword evidence="3 7" id="KW-0479">Metal-binding</keyword>
<dbReference type="CTD" id="20240174"/>
<keyword evidence="4 8" id="KW-0560">Oxidoreductase</keyword>
<dbReference type="PROSITE" id="PS00086">
    <property type="entry name" value="CYTOCHROME_P450"/>
    <property type="match status" value="1"/>
</dbReference>
<dbReference type="GeneID" id="20240174"/>
<reference evidence="9 10" key="1">
    <citation type="journal article" date="2013" name="Nature">
        <title>Insights into bilaterian evolution from three spiralian genomes.</title>
        <authorList>
            <person name="Simakov O."/>
            <person name="Marletaz F."/>
            <person name="Cho S.J."/>
            <person name="Edsinger-Gonzales E."/>
            <person name="Havlak P."/>
            <person name="Hellsten U."/>
            <person name="Kuo D.H."/>
            <person name="Larsson T."/>
            <person name="Lv J."/>
            <person name="Arendt D."/>
            <person name="Savage R."/>
            <person name="Osoegawa K."/>
            <person name="de Jong P."/>
            <person name="Grimwood J."/>
            <person name="Chapman J.A."/>
            <person name="Shapiro H."/>
            <person name="Aerts A."/>
            <person name="Otillar R.P."/>
            <person name="Terry A.Y."/>
            <person name="Boore J.L."/>
            <person name="Grigoriev I.V."/>
            <person name="Lindberg D.R."/>
            <person name="Seaver E.C."/>
            <person name="Weisblat D.A."/>
            <person name="Putnam N.H."/>
            <person name="Rokhsar D.S."/>
        </authorList>
    </citation>
    <scope>NUCLEOTIDE SEQUENCE [LARGE SCALE GENOMIC DNA]</scope>
</reference>
<evidence type="ECO:0000256" key="1">
    <source>
        <dbReference type="ARBA" id="ARBA00010617"/>
    </source>
</evidence>
<proteinExistence type="inferred from homology"/>
<dbReference type="GO" id="GO:0020037">
    <property type="term" value="F:heme binding"/>
    <property type="evidence" value="ECO:0007669"/>
    <property type="project" value="InterPro"/>
</dbReference>
<keyword evidence="6 8" id="KW-0503">Monooxygenase</keyword>
<dbReference type="Proteomes" id="UP000030746">
    <property type="component" value="Unassembled WGS sequence"/>
</dbReference>
<keyword evidence="5 7" id="KW-0408">Iron</keyword>
<comment type="cofactor">
    <cofactor evidence="7">
        <name>heme</name>
        <dbReference type="ChEBI" id="CHEBI:30413"/>
    </cofactor>
</comment>
<dbReference type="InterPro" id="IPR001128">
    <property type="entry name" value="Cyt_P450"/>
</dbReference>
<dbReference type="PRINTS" id="PR00463">
    <property type="entry name" value="EP450I"/>
</dbReference>
<keyword evidence="2 7" id="KW-0349">Heme</keyword>
<evidence type="ECO:0000256" key="4">
    <source>
        <dbReference type="ARBA" id="ARBA00023002"/>
    </source>
</evidence>
<dbReference type="InterPro" id="IPR036396">
    <property type="entry name" value="Cyt_P450_sf"/>
</dbReference>
<evidence type="ECO:0000256" key="8">
    <source>
        <dbReference type="RuleBase" id="RU000461"/>
    </source>
</evidence>
<dbReference type="OrthoDB" id="6141112at2759"/>
<evidence type="ECO:0000313" key="10">
    <source>
        <dbReference type="Proteomes" id="UP000030746"/>
    </source>
</evidence>
<dbReference type="KEGG" id="lgi:LOTGIDRAFT_165755"/>
<dbReference type="PANTHER" id="PTHR24289:SF1">
    <property type="entry name" value="STEROID 17-ALPHA-HYDROXYLASE_17,20 LYASE"/>
    <property type="match status" value="1"/>
</dbReference>
<accession>V4A4X2</accession>
<dbReference type="AlphaFoldDB" id="V4A4X2"/>
<dbReference type="GO" id="GO:0005506">
    <property type="term" value="F:iron ion binding"/>
    <property type="evidence" value="ECO:0007669"/>
    <property type="project" value="InterPro"/>
</dbReference>
<name>V4A4X2_LOTGI</name>
<dbReference type="PANTHER" id="PTHR24289">
    <property type="entry name" value="STEROID 17-ALPHA-HYDROXYLASE/17,20 LYASE"/>
    <property type="match status" value="1"/>
</dbReference>
<protein>
    <submittedName>
        <fullName evidence="9">Uncharacterized protein</fullName>
    </submittedName>
</protein>
<dbReference type="GO" id="GO:0042446">
    <property type="term" value="P:hormone biosynthetic process"/>
    <property type="evidence" value="ECO:0007669"/>
    <property type="project" value="TreeGrafter"/>
</dbReference>
<dbReference type="Pfam" id="PF00067">
    <property type="entry name" value="p450"/>
    <property type="match status" value="1"/>
</dbReference>
<evidence type="ECO:0000256" key="5">
    <source>
        <dbReference type="ARBA" id="ARBA00023004"/>
    </source>
</evidence>
<dbReference type="OMA" id="TRIMANQ"/>
<feature type="binding site" description="axial binding residue" evidence="7">
    <location>
        <position position="432"/>
    </location>
    <ligand>
        <name>heme</name>
        <dbReference type="ChEBI" id="CHEBI:30413"/>
    </ligand>
    <ligandPart>
        <name>Fe</name>
        <dbReference type="ChEBI" id="CHEBI:18248"/>
    </ligandPart>
</feature>
<dbReference type="STRING" id="225164.V4A4X2"/>
<evidence type="ECO:0000256" key="3">
    <source>
        <dbReference type="ARBA" id="ARBA00022723"/>
    </source>
</evidence>
<evidence type="ECO:0000256" key="6">
    <source>
        <dbReference type="ARBA" id="ARBA00023033"/>
    </source>
</evidence>
<dbReference type="Gene3D" id="1.10.630.10">
    <property type="entry name" value="Cytochrome P450"/>
    <property type="match status" value="1"/>
</dbReference>
<dbReference type="InterPro" id="IPR017972">
    <property type="entry name" value="Cyt_P450_CS"/>
</dbReference>
<dbReference type="PRINTS" id="PR00385">
    <property type="entry name" value="P450"/>
</dbReference>
<dbReference type="HOGENOM" id="CLU_001570_22_0_1"/>
<dbReference type="InterPro" id="IPR002401">
    <property type="entry name" value="Cyt_P450_E_grp-I"/>
</dbReference>
<sequence length="491" mass="56767">MSIILVSVVILFLTFVILYWLKSNETEQLPLPPGPSRWECLKLFKYLLRSEDAKMHVVMDDLYKQYGEIVTFKLPGTCMVFLNSAQTIRKLFTSVAYRDVTADRPPSFFKTNLSQKGSDIILRDYDAVQMKLRKMVHTTVKLYGEGIQVFEEMVGSEIRLLEKSMTADGDDTTVKSFDIDAALTTSLIRIIYIFLINETPEDTEKVVEAVDRFDKALIKMFQIEVNLMFTLFPWLRFIPGPIKTSYDYFISSLYAMRSIFLNPEMIKTQEHDKDMTEETVQGILGNIITAGFVTTKGTLSGFFLLMLYHPDVQKRIQDEIDDKIGDMEITIHDRQHMHYTNAAILETLRFIRHVPYGVPHCNRMDVDIDGYRIPANSTIFTNYWSMAYSEKHWENPEQFNPDRFLDEHGKILPLDHPTRQQFIPFGVGRRSCLGESFSKSRIFLYVTSLLQKFTFTKGDDPLPSMYSETWGNESTLLPGSFKCTVTKRLSP</sequence>
<dbReference type="EMBL" id="KB202719">
    <property type="protein sequence ID" value="ESO88311.1"/>
    <property type="molecule type" value="Genomic_DNA"/>
</dbReference>
<gene>
    <name evidence="9" type="ORF">LOTGIDRAFT_165755</name>
</gene>
<dbReference type="RefSeq" id="XP_009061025.1">
    <property type="nucleotide sequence ID" value="XM_009062777.1"/>
</dbReference>
<dbReference type="GO" id="GO:0042448">
    <property type="term" value="P:progesterone metabolic process"/>
    <property type="evidence" value="ECO:0007669"/>
    <property type="project" value="TreeGrafter"/>
</dbReference>